<organism evidence="3 4">
    <name type="scientific">Mycetocola manganoxydans</name>
    <dbReference type="NCBI Taxonomy" id="699879"/>
    <lineage>
        <taxon>Bacteria</taxon>
        <taxon>Bacillati</taxon>
        <taxon>Actinomycetota</taxon>
        <taxon>Actinomycetes</taxon>
        <taxon>Micrococcales</taxon>
        <taxon>Microbacteriaceae</taxon>
        <taxon>Mycetocola</taxon>
    </lineage>
</organism>
<dbReference type="Proteomes" id="UP000270299">
    <property type="component" value="Unassembled WGS sequence"/>
</dbReference>
<evidence type="ECO:0008006" key="5">
    <source>
        <dbReference type="Google" id="ProtNLM"/>
    </source>
</evidence>
<dbReference type="OrthoDB" id="5108077at2"/>
<gene>
    <name evidence="3" type="ORF">D9V29_05720</name>
</gene>
<dbReference type="RefSeq" id="WP_121672381.1">
    <property type="nucleotide sequence ID" value="NZ_BMXM01000005.1"/>
</dbReference>
<reference evidence="3 4" key="1">
    <citation type="submission" date="2018-10" db="EMBL/GenBank/DDBJ databases">
        <authorList>
            <person name="Li J."/>
        </authorList>
    </citation>
    <scope>NUCLEOTIDE SEQUENCE [LARGE SCALE GENOMIC DNA]</scope>
    <source>
        <strain evidence="3 4">CCTCC AB209002</strain>
    </source>
</reference>
<keyword evidence="4" id="KW-1185">Reference proteome</keyword>
<feature type="region of interest" description="Disordered" evidence="1">
    <location>
        <begin position="1"/>
        <end position="23"/>
    </location>
</feature>
<accession>A0A3L6ZVB6</accession>
<dbReference type="AlphaFoldDB" id="A0A3L6ZVB6"/>
<keyword evidence="2" id="KW-0472">Membrane</keyword>
<keyword evidence="2" id="KW-0812">Transmembrane</keyword>
<name>A0A3L6ZVB6_9MICO</name>
<evidence type="ECO:0000313" key="4">
    <source>
        <dbReference type="Proteomes" id="UP000270299"/>
    </source>
</evidence>
<keyword evidence="2" id="KW-1133">Transmembrane helix</keyword>
<comment type="caution">
    <text evidence="3">The sequence shown here is derived from an EMBL/GenBank/DDBJ whole genome shotgun (WGS) entry which is preliminary data.</text>
</comment>
<feature type="transmembrane region" description="Helical" evidence="2">
    <location>
        <begin position="26"/>
        <end position="47"/>
    </location>
</feature>
<proteinExistence type="predicted"/>
<evidence type="ECO:0000256" key="1">
    <source>
        <dbReference type="SAM" id="MobiDB-lite"/>
    </source>
</evidence>
<evidence type="ECO:0000313" key="3">
    <source>
        <dbReference type="EMBL" id="RLP71933.1"/>
    </source>
</evidence>
<evidence type="ECO:0000256" key="2">
    <source>
        <dbReference type="SAM" id="Phobius"/>
    </source>
</evidence>
<dbReference type="EMBL" id="RCUV01000006">
    <property type="protein sequence ID" value="RLP71933.1"/>
    <property type="molecule type" value="Genomic_DNA"/>
</dbReference>
<sequence length="259" mass="27567">MSHDGRDGAFPPSQPIGDSPKRRRRAILTGAVVSALLLGSMTAAYAFGTAAAPPPVATPAAEERVVSDPAIPLPPVAEDRLPVAEQPREDLPIPAPPRDSEMTPVPVLPVDLETIEIPDECVDLYSASMFEYLSVDEELPLNDGTTLDPPFSKIAPVAALQEGLPGLACTWGSAGHFGLLTQVNEVSAEQADAAEQTLRSVGFACEDRDGGTRCVTSDTEEGEAWGETHFLRGNVWLCTFWANIAPRGYTSDMVDALWG</sequence>
<protein>
    <recommendedName>
        <fullName evidence="5">DUF3558 domain-containing protein</fullName>
    </recommendedName>
</protein>